<gene>
    <name evidence="2" type="ORF">KI810_00585</name>
</gene>
<dbReference type="RefSeq" id="WP_214173548.1">
    <property type="nucleotide sequence ID" value="NZ_JAHCVK010000001.1"/>
</dbReference>
<feature type="region of interest" description="Disordered" evidence="1">
    <location>
        <begin position="108"/>
        <end position="128"/>
    </location>
</feature>
<dbReference type="EMBL" id="JAHCVK010000001">
    <property type="protein sequence ID" value="MBT0651539.1"/>
    <property type="molecule type" value="Genomic_DNA"/>
</dbReference>
<dbReference type="InterPro" id="IPR016024">
    <property type="entry name" value="ARM-type_fold"/>
</dbReference>
<protein>
    <submittedName>
        <fullName evidence="2">Uncharacterized protein</fullName>
    </submittedName>
</protein>
<dbReference type="Proteomes" id="UP000756860">
    <property type="component" value="Unassembled WGS sequence"/>
</dbReference>
<sequence length="854" mass="96786">MDEFEDSYKNAVEAGQRNLKATKLLSNWCFHAEFVRSPGRGMIEAATGLPIGHMGVQCKFSKKNSMYCWLLEDAVYDFYQNNCKGCKERVPVGFPNILDFVGPREKAAEKRKSAREEEERGRKQKQFDRRQERAKLRYELSLGETFVFDLLDELDQENIASDDPRLEQLANLAPETFTRRVIEHLLPAVLNEYLPYSKHAAKALLRAPLEPEEKLLVGVRLISNYEKSSAAIDVVLSHAEKLSRSDLTKVLHRFVSMAIGPPPTMHFGGSTQTSLDAAPIHSLFEKMQVEICAEVDELLSDSDPNNIGAAVEIILATDSDELLLRHARSIFAKLMRRKTLLPGERRDSSVLYYLREAASKCLGRFPEETDKIIQSFLADNNDTGRKEAHGTYDSVLNHRYREKVQIGTAQRIAFRRLLWAAVERPDSMDDAGQFFRHSWDEFAQLAVEHFDDLIGAAATLSEKYDQVDAKHPLVLADNVLDHMERSNKRTAINSLQGALIEWAAVGAKSKGPEGIGQFLELYRKLPDAQTQMRGNMIAHVSKLLTGVESLKLVLSDWYRALMDESTLVRASAVQAWEDVPYDLVKNFPDLFFEAFSVLLMDPYVMVHKSAVHSLRRRSFPEEKRSVIKHGLWNLIVYYSQESKQEDFVVDCIDAFAFLCLSPEERKGKLGELLSGILFCLEGSALYRAVDRLHYGFKTVPGFVKVALKSIQDDYTRSISIDDCASAILSAPHNELQYCVGDIRKAFEALRPFKPEDFVEALLYAAALTKAGNHAAANTCFRELMASIPAEDRNEHWRIEAALVATASEIERAIENGEDFVELIEEWSSLLNELEKENEERAKLRDFPSGFFFED</sequence>
<accession>A0ABS5SAK7</accession>
<name>A0ABS5SAK7_9BACT</name>
<evidence type="ECO:0000256" key="1">
    <source>
        <dbReference type="SAM" id="MobiDB-lite"/>
    </source>
</evidence>
<reference evidence="2 3" key="1">
    <citation type="submission" date="2021-05" db="EMBL/GenBank/DDBJ databases">
        <title>The draft genome of Geobacter luticola JCM 17780.</title>
        <authorList>
            <person name="Xu Z."/>
            <person name="Masuda Y."/>
            <person name="Itoh H."/>
            <person name="Senoo K."/>
        </authorList>
    </citation>
    <scope>NUCLEOTIDE SEQUENCE [LARGE SCALE GENOMIC DNA]</scope>
    <source>
        <strain evidence="2 3">JCM 17780</strain>
    </source>
</reference>
<evidence type="ECO:0000313" key="2">
    <source>
        <dbReference type="EMBL" id="MBT0651539.1"/>
    </source>
</evidence>
<keyword evidence="3" id="KW-1185">Reference proteome</keyword>
<proteinExistence type="predicted"/>
<dbReference type="SUPFAM" id="SSF48371">
    <property type="entry name" value="ARM repeat"/>
    <property type="match status" value="1"/>
</dbReference>
<evidence type="ECO:0000313" key="3">
    <source>
        <dbReference type="Proteomes" id="UP000756860"/>
    </source>
</evidence>
<organism evidence="2 3">
    <name type="scientific">Geomobilimonas luticola</name>
    <dbReference type="NCBI Taxonomy" id="1114878"/>
    <lineage>
        <taxon>Bacteria</taxon>
        <taxon>Pseudomonadati</taxon>
        <taxon>Thermodesulfobacteriota</taxon>
        <taxon>Desulfuromonadia</taxon>
        <taxon>Geobacterales</taxon>
        <taxon>Geobacteraceae</taxon>
        <taxon>Geomobilimonas</taxon>
    </lineage>
</organism>
<comment type="caution">
    <text evidence="2">The sequence shown here is derived from an EMBL/GenBank/DDBJ whole genome shotgun (WGS) entry which is preliminary data.</text>
</comment>